<dbReference type="InterPro" id="IPR008266">
    <property type="entry name" value="Tyr_kinase_AS"/>
</dbReference>
<accession>A0A482WN56</accession>
<evidence type="ECO:0000256" key="1">
    <source>
        <dbReference type="ARBA" id="ARBA00004251"/>
    </source>
</evidence>
<keyword evidence="3" id="KW-1003">Cell membrane</keyword>
<name>A0A482WN56_LAOST</name>
<dbReference type="GO" id="GO:0004714">
    <property type="term" value="F:transmembrane receptor protein tyrosine kinase activity"/>
    <property type="evidence" value="ECO:0007669"/>
    <property type="project" value="UniProtKB-EC"/>
</dbReference>
<keyword evidence="8" id="KW-0418">Kinase</keyword>
<keyword evidence="10 22" id="KW-1133">Transmembrane helix</keyword>
<evidence type="ECO:0000256" key="16">
    <source>
        <dbReference type="ARBA" id="ARBA00023319"/>
    </source>
</evidence>
<dbReference type="GO" id="GO:0005524">
    <property type="term" value="F:ATP binding"/>
    <property type="evidence" value="ECO:0007669"/>
    <property type="project" value="UniProtKB-UniRule"/>
</dbReference>
<dbReference type="GO" id="GO:0005886">
    <property type="term" value="C:plasma membrane"/>
    <property type="evidence" value="ECO:0007669"/>
    <property type="project" value="UniProtKB-SubCell"/>
</dbReference>
<evidence type="ECO:0000256" key="11">
    <source>
        <dbReference type="ARBA" id="ARBA00023136"/>
    </source>
</evidence>
<dbReference type="GO" id="GO:0043235">
    <property type="term" value="C:receptor complex"/>
    <property type="evidence" value="ECO:0007669"/>
    <property type="project" value="TreeGrafter"/>
</dbReference>
<feature type="binding site" evidence="20">
    <location>
        <position position="854"/>
    </location>
    <ligand>
        <name>Mg(2+)</name>
        <dbReference type="ChEBI" id="CHEBI:18420"/>
    </ligand>
</feature>
<dbReference type="Pfam" id="PF07714">
    <property type="entry name" value="PK_Tyr_Ser-Thr"/>
    <property type="match status" value="1"/>
</dbReference>
<dbReference type="InterPro" id="IPR001824">
    <property type="entry name" value="Tyr_kinase_rcpt_3_CS"/>
</dbReference>
<dbReference type="PROSITE" id="PS00107">
    <property type="entry name" value="PROTEIN_KINASE_ATP"/>
    <property type="match status" value="1"/>
</dbReference>
<keyword evidence="16" id="KW-0393">Immunoglobulin domain</keyword>
<dbReference type="SMART" id="SM00409">
    <property type="entry name" value="IG"/>
    <property type="match status" value="5"/>
</dbReference>
<dbReference type="STRING" id="195883.A0A482WN56"/>
<dbReference type="InterPro" id="IPR000719">
    <property type="entry name" value="Prot_kinase_dom"/>
</dbReference>
<evidence type="ECO:0000256" key="17">
    <source>
        <dbReference type="ARBA" id="ARBA00051243"/>
    </source>
</evidence>
<evidence type="ECO:0000256" key="2">
    <source>
        <dbReference type="ARBA" id="ARBA00011902"/>
    </source>
</evidence>
<evidence type="ECO:0000256" key="7">
    <source>
        <dbReference type="ARBA" id="ARBA00022741"/>
    </source>
</evidence>
<evidence type="ECO:0000256" key="15">
    <source>
        <dbReference type="ARBA" id="ARBA00023180"/>
    </source>
</evidence>
<evidence type="ECO:0000313" key="26">
    <source>
        <dbReference type="Proteomes" id="UP000291343"/>
    </source>
</evidence>
<keyword evidence="20" id="KW-0460">Magnesium</keyword>
<keyword evidence="12" id="KW-0829">Tyrosine-protein kinase</keyword>
<dbReference type="Pfam" id="PF07679">
    <property type="entry name" value="I-set"/>
    <property type="match status" value="1"/>
</dbReference>
<evidence type="ECO:0000256" key="13">
    <source>
        <dbReference type="ARBA" id="ARBA00023157"/>
    </source>
</evidence>
<evidence type="ECO:0000256" key="18">
    <source>
        <dbReference type="PIRSR" id="PIRSR000615-1"/>
    </source>
</evidence>
<evidence type="ECO:0000256" key="12">
    <source>
        <dbReference type="ARBA" id="ARBA00023137"/>
    </source>
</evidence>
<dbReference type="GO" id="GO:0046872">
    <property type="term" value="F:metal ion binding"/>
    <property type="evidence" value="ECO:0007669"/>
    <property type="project" value="UniProtKB-KW"/>
</dbReference>
<feature type="domain" description="Ig-like" evidence="24">
    <location>
        <begin position="422"/>
        <end position="520"/>
    </location>
</feature>
<dbReference type="SMART" id="SM00408">
    <property type="entry name" value="IGc2"/>
    <property type="match status" value="2"/>
</dbReference>
<keyword evidence="11 22" id="KW-0472">Membrane</keyword>
<feature type="domain" description="Protein kinase" evidence="23">
    <location>
        <begin position="610"/>
        <end position="984"/>
    </location>
</feature>
<dbReference type="Gene3D" id="2.60.40.10">
    <property type="entry name" value="Immunoglobulins"/>
    <property type="match status" value="5"/>
</dbReference>
<dbReference type="EC" id="2.7.10.1" evidence="2"/>
<keyword evidence="4" id="KW-0597">Phosphoprotein</keyword>
<dbReference type="FunFam" id="2.60.40.10:FF:000032">
    <property type="entry name" value="palladin isoform X1"/>
    <property type="match status" value="1"/>
</dbReference>
<feature type="binding site" evidence="19 21">
    <location>
        <position position="644"/>
    </location>
    <ligand>
        <name>ATP</name>
        <dbReference type="ChEBI" id="CHEBI:30616"/>
    </ligand>
</feature>
<keyword evidence="7 19" id="KW-0547">Nucleotide-binding</keyword>
<dbReference type="CDD" id="cd00096">
    <property type="entry name" value="Ig"/>
    <property type="match status" value="1"/>
</dbReference>
<dbReference type="Gene3D" id="1.10.510.10">
    <property type="entry name" value="Transferase(Phosphotransferase) domain 1"/>
    <property type="match status" value="1"/>
</dbReference>
<dbReference type="InterPro" id="IPR036179">
    <property type="entry name" value="Ig-like_dom_sf"/>
</dbReference>
<dbReference type="PANTHER" id="PTHR24416">
    <property type="entry name" value="TYROSINE-PROTEIN KINASE RECEPTOR"/>
    <property type="match status" value="1"/>
</dbReference>
<organism evidence="25 26">
    <name type="scientific">Laodelphax striatellus</name>
    <name type="common">Small brown planthopper</name>
    <name type="synonym">Delphax striatella</name>
    <dbReference type="NCBI Taxonomy" id="195883"/>
    <lineage>
        <taxon>Eukaryota</taxon>
        <taxon>Metazoa</taxon>
        <taxon>Ecdysozoa</taxon>
        <taxon>Arthropoda</taxon>
        <taxon>Hexapoda</taxon>
        <taxon>Insecta</taxon>
        <taxon>Pterygota</taxon>
        <taxon>Neoptera</taxon>
        <taxon>Paraneoptera</taxon>
        <taxon>Hemiptera</taxon>
        <taxon>Auchenorrhyncha</taxon>
        <taxon>Fulgoroidea</taxon>
        <taxon>Delphacidae</taxon>
        <taxon>Criomorphinae</taxon>
        <taxon>Laodelphax</taxon>
    </lineage>
</organism>
<dbReference type="InterPro" id="IPR013783">
    <property type="entry name" value="Ig-like_fold"/>
</dbReference>
<dbReference type="SUPFAM" id="SSF48726">
    <property type="entry name" value="Immunoglobulin"/>
    <property type="match status" value="4"/>
</dbReference>
<evidence type="ECO:0000256" key="5">
    <source>
        <dbReference type="ARBA" id="ARBA00022679"/>
    </source>
</evidence>
<keyword evidence="6 22" id="KW-0812">Transmembrane</keyword>
<dbReference type="InterPro" id="IPR007110">
    <property type="entry name" value="Ig-like_dom"/>
</dbReference>
<comment type="catalytic activity">
    <reaction evidence="17">
        <text>L-tyrosyl-[protein] + ATP = O-phospho-L-tyrosyl-[protein] + ADP + H(+)</text>
        <dbReference type="Rhea" id="RHEA:10596"/>
        <dbReference type="Rhea" id="RHEA-COMP:10136"/>
        <dbReference type="Rhea" id="RHEA-COMP:20101"/>
        <dbReference type="ChEBI" id="CHEBI:15378"/>
        <dbReference type="ChEBI" id="CHEBI:30616"/>
        <dbReference type="ChEBI" id="CHEBI:46858"/>
        <dbReference type="ChEBI" id="CHEBI:61978"/>
        <dbReference type="ChEBI" id="CHEBI:456216"/>
        <dbReference type="EC" id="2.7.10.1"/>
    </reaction>
</comment>
<dbReference type="PIRSF" id="PIRSF000615">
    <property type="entry name" value="TyrPK_CSF1-R"/>
    <property type="match status" value="1"/>
</dbReference>
<proteinExistence type="predicted"/>
<dbReference type="SUPFAM" id="SSF56112">
    <property type="entry name" value="Protein kinase-like (PK-like)"/>
    <property type="match status" value="1"/>
</dbReference>
<feature type="domain" description="Ig-like" evidence="24">
    <location>
        <begin position="325"/>
        <end position="410"/>
    </location>
</feature>
<evidence type="ECO:0000313" key="25">
    <source>
        <dbReference type="EMBL" id="RZF34642.1"/>
    </source>
</evidence>
<evidence type="ECO:0000256" key="9">
    <source>
        <dbReference type="ARBA" id="ARBA00022840"/>
    </source>
</evidence>
<dbReference type="PROSITE" id="PS50011">
    <property type="entry name" value="PROTEIN_KINASE_DOM"/>
    <property type="match status" value="1"/>
</dbReference>
<dbReference type="InterPro" id="IPR013098">
    <property type="entry name" value="Ig_I-set"/>
</dbReference>
<evidence type="ECO:0000256" key="8">
    <source>
        <dbReference type="ARBA" id="ARBA00022777"/>
    </source>
</evidence>
<dbReference type="SMR" id="A0A482WN56"/>
<evidence type="ECO:0000256" key="6">
    <source>
        <dbReference type="ARBA" id="ARBA00022692"/>
    </source>
</evidence>
<evidence type="ECO:0000256" key="14">
    <source>
        <dbReference type="ARBA" id="ARBA00023170"/>
    </source>
</evidence>
<gene>
    <name evidence="25" type="ORF">LSTR_LSTR012724</name>
</gene>
<dbReference type="InParanoid" id="A0A482WN56"/>
<keyword evidence="15" id="KW-0325">Glycoprotein</keyword>
<dbReference type="InterPro" id="IPR050122">
    <property type="entry name" value="RTK"/>
</dbReference>
<dbReference type="InterPro" id="IPR017441">
    <property type="entry name" value="Protein_kinase_ATP_BS"/>
</dbReference>
<evidence type="ECO:0000256" key="4">
    <source>
        <dbReference type="ARBA" id="ARBA00022553"/>
    </source>
</evidence>
<keyword evidence="5" id="KW-0808">Transferase</keyword>
<evidence type="ECO:0000259" key="23">
    <source>
        <dbReference type="PROSITE" id="PS50011"/>
    </source>
</evidence>
<comment type="subcellular location">
    <subcellularLocation>
        <location evidence="1">Cell membrane</location>
        <topology evidence="1">Single-pass type I membrane protein</topology>
    </subcellularLocation>
</comment>
<evidence type="ECO:0000256" key="22">
    <source>
        <dbReference type="SAM" id="Phobius"/>
    </source>
</evidence>
<evidence type="ECO:0000256" key="20">
    <source>
        <dbReference type="PIRSR" id="PIRSR000615-3"/>
    </source>
</evidence>
<feature type="binding site" evidence="19">
    <location>
        <position position="853"/>
    </location>
    <ligand>
        <name>ATP</name>
        <dbReference type="ChEBI" id="CHEBI:30616"/>
    </ligand>
</feature>
<keyword evidence="26" id="KW-1185">Reference proteome</keyword>
<dbReference type="EMBL" id="QKKF02030855">
    <property type="protein sequence ID" value="RZF34642.1"/>
    <property type="molecule type" value="Genomic_DNA"/>
</dbReference>
<dbReference type="InterPro" id="IPR011009">
    <property type="entry name" value="Kinase-like_dom_sf"/>
</dbReference>
<evidence type="ECO:0000256" key="10">
    <source>
        <dbReference type="ARBA" id="ARBA00022989"/>
    </source>
</evidence>
<feature type="transmembrane region" description="Helical" evidence="22">
    <location>
        <begin position="533"/>
        <end position="555"/>
    </location>
</feature>
<dbReference type="InterPro" id="IPR001245">
    <property type="entry name" value="Ser-Thr/Tyr_kinase_cat_dom"/>
</dbReference>
<evidence type="ECO:0000259" key="24">
    <source>
        <dbReference type="PROSITE" id="PS50835"/>
    </source>
</evidence>
<dbReference type="InterPro" id="IPR003599">
    <property type="entry name" value="Ig_sub"/>
</dbReference>
<comment type="caution">
    <text evidence="25">The sequence shown here is derived from an EMBL/GenBank/DDBJ whole genome shotgun (WGS) entry which is preliminary data.</text>
</comment>
<reference evidence="25 26" key="1">
    <citation type="journal article" date="2017" name="Gigascience">
        <title>Genome sequence of the small brown planthopper, Laodelphax striatellus.</title>
        <authorList>
            <person name="Zhu J."/>
            <person name="Jiang F."/>
            <person name="Wang X."/>
            <person name="Yang P."/>
            <person name="Bao Y."/>
            <person name="Zhao W."/>
            <person name="Wang W."/>
            <person name="Lu H."/>
            <person name="Wang Q."/>
            <person name="Cui N."/>
            <person name="Li J."/>
            <person name="Chen X."/>
            <person name="Luo L."/>
            <person name="Yu J."/>
            <person name="Kang L."/>
            <person name="Cui F."/>
        </authorList>
    </citation>
    <scope>NUCLEOTIDE SEQUENCE [LARGE SCALE GENOMIC DNA]</scope>
    <source>
        <strain evidence="25">Lst14</strain>
    </source>
</reference>
<dbReference type="FunCoup" id="A0A482WN56">
    <property type="interactions" value="173"/>
</dbReference>
<feature type="domain" description="Ig-like" evidence="24">
    <location>
        <begin position="105"/>
        <end position="206"/>
    </location>
</feature>
<dbReference type="PROSITE" id="PS00240">
    <property type="entry name" value="RECEPTOR_TYR_KIN_III"/>
    <property type="match status" value="1"/>
</dbReference>
<feature type="active site" description="Proton acceptor" evidence="18">
    <location>
        <position position="849"/>
    </location>
</feature>
<protein>
    <recommendedName>
        <fullName evidence="2">receptor protein-tyrosine kinase</fullName>
        <ecNumber evidence="2">2.7.10.1</ecNumber>
    </recommendedName>
</protein>
<dbReference type="PANTHER" id="PTHR24416:SF600">
    <property type="entry name" value="PDGF- AND VEGF-RECEPTOR RELATED, ISOFORM J"/>
    <property type="match status" value="1"/>
</dbReference>
<dbReference type="GO" id="GO:0007169">
    <property type="term" value="P:cell surface receptor protein tyrosine kinase signaling pathway"/>
    <property type="evidence" value="ECO:0007669"/>
    <property type="project" value="InterPro"/>
</dbReference>
<dbReference type="FunFam" id="3.30.200.20:FF:000384">
    <property type="entry name" value="Receptor protein-tyrosine kinase"/>
    <property type="match status" value="1"/>
</dbReference>
<keyword evidence="13" id="KW-1015">Disulfide bond</keyword>
<evidence type="ECO:0000256" key="3">
    <source>
        <dbReference type="ARBA" id="ARBA00022475"/>
    </source>
</evidence>
<dbReference type="FunFam" id="1.10.510.10:FF:000554">
    <property type="entry name" value="Predicted protein"/>
    <property type="match status" value="1"/>
</dbReference>
<dbReference type="PROSITE" id="PS00109">
    <property type="entry name" value="PROTEIN_KINASE_TYR"/>
    <property type="match status" value="1"/>
</dbReference>
<keyword evidence="9 19" id="KW-0067">ATP-binding</keyword>
<keyword evidence="20" id="KW-0479">Metal-binding</keyword>
<feature type="binding site" evidence="20">
    <location>
        <position position="867"/>
    </location>
    <ligand>
        <name>Mg(2+)</name>
        <dbReference type="ChEBI" id="CHEBI:18420"/>
    </ligand>
</feature>
<dbReference type="PROSITE" id="PS50835">
    <property type="entry name" value="IG_LIKE"/>
    <property type="match status" value="3"/>
</dbReference>
<evidence type="ECO:0000256" key="19">
    <source>
        <dbReference type="PIRSR" id="PIRSR000615-2"/>
    </source>
</evidence>
<dbReference type="AlphaFoldDB" id="A0A482WN56"/>
<keyword evidence="14" id="KW-0675">Receptor</keyword>
<sequence length="1088" mass="124422">MDAKTHQFAPEFSNFTLPCKPTARDVTVKLVKRIKRDFIELKIGEKALFIGAPVEYDIEKGFILPFVTSDVKGEYKCIATSGEAKREVKSLHVKFFGFTDSFNMPRIVANKSFVLVGDNIELDCILLEDSNIKILSTVWVKPEKVKDYKQEKTFFSELIDNRTQTMRYHYRLHLKHVEMGHEGDYTCTIMDIFNNINKAKYHLKVHSKYTTFLNLVSDDAPVKIVAPSTNEQRITFKFKVSSVFRYFTDRKQNTVEIFDDRKYRNESFHESYATLIIRSPELDDSGIYRFSASNGRSSSHIDIKFFVEDIKMGFDTSGSTNLISGDNGTIHCNASRFEFGPGLKWSYKSQLQHSQQHDLMYLNESNNIFVTDTETELSYLSTIVIKNVTTNLTGLYTCEAETFRKKKKQSAVFIRIKSSSFPVFLNDTSMNNGTRHVKNDASFELFCDVEGLPKPRIVWFYNNKEISALLETKTIDKGRISLIDGDSKLKILHATEAESGNYTCKAINRLGSVTAHSTLIVAASGVNDNFKQWPWIILSTIFIIVILCVIIIILYQRVKHEKALLRELTKTVLETFDDGAEGDLNPDLGIVEQADLLPYKKQYEFPRENLKLGKQLGSGAFGVVLKAEANGIVKDNEVTTVAVKMLKQNVDVSHIKALTTELKVMIHLGKHLNVVNLLGACTRNLNNRELLVIVEYCKYGNMHDYLRKNRNNFINQINPKTGLFDSNLIGTRITETERKRLFPSQSTSSYTGATHSDSSVTFYSNCTVMTDFYSNQLEPNSRLVHNYKNLAVDPMDEEDDYIVSRDLLPALKPQSKGEHEFCTEDLLCWGFQTACGMEYLASRRVLHGDLAARNILLAENNVIKICDFGMSKNMNYDDNYCKKGKQLLPVKWLSIEAMRDREFSVYSDIWSFGVALWEFFSLARTPYPGIEGVQELYKKLESGYRMERPAFAPDIVYRIMLECWNEDPKRRPSFIDLAARLGYMIDRDVQKHFLNLSEQLLKSNEEDCDENDCLIQPSNVEYQNLIEKEAESSPTKNNKAVKSSEPLELKHMARNRVDSEINQCGFSNQSYGNVDLEQMIPSVNVQLV</sequence>
<dbReference type="Proteomes" id="UP000291343">
    <property type="component" value="Unassembled WGS sequence"/>
</dbReference>
<dbReference type="OrthoDB" id="6597672at2759"/>
<dbReference type="InterPro" id="IPR003598">
    <property type="entry name" value="Ig_sub2"/>
</dbReference>
<feature type="binding site" evidence="19">
    <location>
        <begin position="617"/>
        <end position="624"/>
    </location>
    <ligand>
        <name>ATP</name>
        <dbReference type="ChEBI" id="CHEBI:30616"/>
    </ligand>
</feature>
<dbReference type="Gene3D" id="3.30.200.20">
    <property type="entry name" value="Phosphorylase Kinase, domain 1"/>
    <property type="match status" value="1"/>
</dbReference>
<evidence type="ECO:0000256" key="21">
    <source>
        <dbReference type="PROSITE-ProRule" id="PRU10141"/>
    </source>
</evidence>